<dbReference type="RefSeq" id="WP_153216579.1">
    <property type="nucleotide sequence ID" value="NZ_WIBF01000009.1"/>
</dbReference>
<dbReference type="PANTHER" id="PTHR43000">
    <property type="entry name" value="DTDP-D-GLUCOSE 4,6-DEHYDRATASE-RELATED"/>
    <property type="match status" value="1"/>
</dbReference>
<dbReference type="AlphaFoldDB" id="A0A843YK17"/>
<name>A0A843YK17_9RHOB</name>
<dbReference type="Proteomes" id="UP000444174">
    <property type="component" value="Unassembled WGS sequence"/>
</dbReference>
<comment type="caution">
    <text evidence="4">The sequence shown here is derived from an EMBL/GenBank/DDBJ whole genome shotgun (WGS) entry which is preliminary data.</text>
</comment>
<dbReference type="Gene3D" id="3.40.50.720">
    <property type="entry name" value="NAD(P)-binding Rossmann-like Domain"/>
    <property type="match status" value="1"/>
</dbReference>
<evidence type="ECO:0000256" key="2">
    <source>
        <dbReference type="ARBA" id="ARBA00007637"/>
    </source>
</evidence>
<reference evidence="4 5" key="1">
    <citation type="submission" date="2019-10" db="EMBL/GenBank/DDBJ databases">
        <title>Epibacterium sp. nov., isolated from seawater.</title>
        <authorList>
            <person name="Zhang X."/>
            <person name="Li N."/>
        </authorList>
    </citation>
    <scope>NUCLEOTIDE SEQUENCE [LARGE SCALE GENOMIC DNA]</scope>
    <source>
        <strain evidence="4 5">SM1979</strain>
    </source>
</reference>
<evidence type="ECO:0000259" key="3">
    <source>
        <dbReference type="Pfam" id="PF01370"/>
    </source>
</evidence>
<protein>
    <submittedName>
        <fullName evidence="4">NAD-dependent epimerase/dehydratase family protein</fullName>
    </submittedName>
</protein>
<feature type="domain" description="NAD-dependent epimerase/dehydratase" evidence="3">
    <location>
        <begin position="8"/>
        <end position="222"/>
    </location>
</feature>
<gene>
    <name evidence="4" type="ORF">GFB49_14130</name>
</gene>
<evidence type="ECO:0000313" key="4">
    <source>
        <dbReference type="EMBL" id="MQQ09602.1"/>
    </source>
</evidence>
<dbReference type="Pfam" id="PF01370">
    <property type="entry name" value="Epimerase"/>
    <property type="match status" value="1"/>
</dbReference>
<accession>A0A843YK17</accession>
<dbReference type="SUPFAM" id="SSF51735">
    <property type="entry name" value="NAD(P)-binding Rossmann-fold domains"/>
    <property type="match status" value="1"/>
</dbReference>
<sequence length="306" mass="33584">MNWQGKRILITGCTGFLGQELLNHLSQSSAEIFALVRPSSQTQSLRGVLPPHRILEAATTTPDILKAVSTAQPDLILHCAGRVLTDHRPDDMDDLLTSNIILFSALLEAMAQQGTIRMVNVGTYLENAEDGSLDPNSLYAASKRAALEILRYYQRSNPAQVITVKPSVIYGPNDPRLRLLRLLIDATVNKRELKLSPGHQLLDLVHVDDVISAMELAAQRIFGAEPDHSIIEEYFAISGTPVSLRDLVAQVEKITGGEINVSWGAVPYKISEVMSPYVKGPRVPGWYPEYCLTKGIQQMITAGSST</sequence>
<evidence type="ECO:0000313" key="5">
    <source>
        <dbReference type="Proteomes" id="UP000444174"/>
    </source>
</evidence>
<evidence type="ECO:0000256" key="1">
    <source>
        <dbReference type="ARBA" id="ARBA00005125"/>
    </source>
</evidence>
<proteinExistence type="inferred from homology"/>
<dbReference type="InterPro" id="IPR036291">
    <property type="entry name" value="NAD(P)-bd_dom_sf"/>
</dbReference>
<dbReference type="InterPro" id="IPR001509">
    <property type="entry name" value="Epimerase_deHydtase"/>
</dbReference>
<dbReference type="EMBL" id="WIBF01000009">
    <property type="protein sequence ID" value="MQQ09602.1"/>
    <property type="molecule type" value="Genomic_DNA"/>
</dbReference>
<organism evidence="4 5">
    <name type="scientific">Tritonibacter litoralis</name>
    <dbReference type="NCBI Taxonomy" id="2662264"/>
    <lineage>
        <taxon>Bacteria</taxon>
        <taxon>Pseudomonadati</taxon>
        <taxon>Pseudomonadota</taxon>
        <taxon>Alphaproteobacteria</taxon>
        <taxon>Rhodobacterales</taxon>
        <taxon>Paracoccaceae</taxon>
        <taxon>Tritonibacter</taxon>
    </lineage>
</organism>
<comment type="pathway">
    <text evidence="1">Bacterial outer membrane biogenesis; LPS O-antigen biosynthesis.</text>
</comment>
<dbReference type="CDD" id="cd08946">
    <property type="entry name" value="SDR_e"/>
    <property type="match status" value="1"/>
</dbReference>
<keyword evidence="5" id="KW-1185">Reference proteome</keyword>
<comment type="similarity">
    <text evidence="2">Belongs to the NAD(P)-dependent epimerase/dehydratase family.</text>
</comment>